<evidence type="ECO:0000313" key="7">
    <source>
        <dbReference type="Proteomes" id="UP000269289"/>
    </source>
</evidence>
<keyword evidence="4" id="KW-0812">Transmembrane</keyword>
<dbReference type="Proteomes" id="UP000269289">
    <property type="component" value="Unassembled WGS sequence"/>
</dbReference>
<organism evidence="6 7">
    <name type="scientific">Cellulomonas triticagri</name>
    <dbReference type="NCBI Taxonomy" id="2483352"/>
    <lineage>
        <taxon>Bacteria</taxon>
        <taxon>Bacillati</taxon>
        <taxon>Actinomycetota</taxon>
        <taxon>Actinomycetes</taxon>
        <taxon>Micrococcales</taxon>
        <taxon>Cellulomonadaceae</taxon>
        <taxon>Cellulomonas</taxon>
    </lineage>
</organism>
<feature type="compositionally biased region" description="Pro residues" evidence="3">
    <location>
        <begin position="336"/>
        <end position="361"/>
    </location>
</feature>
<dbReference type="AlphaFoldDB" id="A0A3M2J2M4"/>
<gene>
    <name evidence="6" type="ORF">EBM89_17325</name>
</gene>
<feature type="compositionally biased region" description="Low complexity" evidence="3">
    <location>
        <begin position="362"/>
        <end position="374"/>
    </location>
</feature>
<evidence type="ECO:0000256" key="3">
    <source>
        <dbReference type="SAM" id="MobiDB-lite"/>
    </source>
</evidence>
<feature type="domain" description="Fibronectin type-III" evidence="5">
    <location>
        <begin position="144"/>
        <end position="234"/>
    </location>
</feature>
<name>A0A3M2J2M4_9CELL</name>
<keyword evidence="1" id="KW-0378">Hydrolase</keyword>
<dbReference type="InterPro" id="IPR013783">
    <property type="entry name" value="Ig-like_fold"/>
</dbReference>
<sequence length="601" mass="60672">MRQTTSTRGPGTWVRRAAAAIGVAAIGTTTLVAGAVPALAEPEVISYSIAGDTLTLTCAADLGGSPNPLWVLDYADWDITNGWDGTSVKARSAGVAPNYPIDISPLAGGTYNIFARCIYKPTWQGNTGGTTPYIVSDQFEYLKAPSAVRGLSATPRVGAIDLTWSPPDHDSGLGVTYLITSDRGLSTSTTDLSFTDTTVPVGTTVTYTVTPQNSAGTGTGTPATATAIGSTPILDLAPTDEIKVGVSPSFDAWVSLENTYAEGSVRLLVGGTPVSTWQPLVAGYARLDAAAPTQGGPITYTLQFLDPDNREFTLDRSYHVASAPPVDGGDGDGDPTPNPNPNPNPNPTNPTPTPTPDPAPVTPDVSVPGTVTTTVGTPVQVRVALPSAKGPRPTTLVVTSGGRTLTTVTVPATGDLVVDLGVLPPGTHALTFATPASAGLRAWSAPVSVSVTGEPPATAGAPTARLAGSTSSAAPGTEIELVARDFQPGETVVFFLHSEPVLLGTAVADADGVARLTVALPTDVPAGDHHVRATGGTSGRSAEIALAIGTATPVANPVAAPAATELATTGSSTAALVAAQALLLGGGALLLVARRRLAAGR</sequence>
<dbReference type="GO" id="GO:0000272">
    <property type="term" value="P:polysaccharide catabolic process"/>
    <property type="evidence" value="ECO:0007669"/>
    <property type="project" value="UniProtKB-KW"/>
</dbReference>
<dbReference type="SUPFAM" id="SSF49265">
    <property type="entry name" value="Fibronectin type III"/>
    <property type="match status" value="1"/>
</dbReference>
<protein>
    <recommendedName>
        <fullName evidence="5">Fibronectin type-III domain-containing protein</fullName>
    </recommendedName>
</protein>
<evidence type="ECO:0000256" key="4">
    <source>
        <dbReference type="SAM" id="Phobius"/>
    </source>
</evidence>
<evidence type="ECO:0000313" key="6">
    <source>
        <dbReference type="EMBL" id="RMI04888.1"/>
    </source>
</evidence>
<dbReference type="GO" id="GO:0016798">
    <property type="term" value="F:hydrolase activity, acting on glycosyl bonds"/>
    <property type="evidence" value="ECO:0007669"/>
    <property type="project" value="UniProtKB-KW"/>
</dbReference>
<dbReference type="EMBL" id="RFFI01000124">
    <property type="protein sequence ID" value="RMI04888.1"/>
    <property type="molecule type" value="Genomic_DNA"/>
</dbReference>
<dbReference type="RefSeq" id="WP_122150888.1">
    <property type="nucleotide sequence ID" value="NZ_RFFI01000124.1"/>
</dbReference>
<keyword evidence="4" id="KW-1133">Transmembrane helix</keyword>
<evidence type="ECO:0000259" key="5">
    <source>
        <dbReference type="PROSITE" id="PS50853"/>
    </source>
</evidence>
<keyword evidence="7" id="KW-1185">Reference proteome</keyword>
<keyword evidence="4" id="KW-0472">Membrane</keyword>
<dbReference type="PROSITE" id="PS50853">
    <property type="entry name" value="FN3"/>
    <property type="match status" value="1"/>
</dbReference>
<comment type="caution">
    <text evidence="6">The sequence shown here is derived from an EMBL/GenBank/DDBJ whole genome shotgun (WGS) entry which is preliminary data.</text>
</comment>
<dbReference type="InterPro" id="IPR003961">
    <property type="entry name" value="FN3_dom"/>
</dbReference>
<proteinExistence type="predicted"/>
<accession>A0A3M2J2M4</accession>
<dbReference type="InterPro" id="IPR036116">
    <property type="entry name" value="FN3_sf"/>
</dbReference>
<dbReference type="OrthoDB" id="4817746at2"/>
<keyword evidence="2" id="KW-0624">Polysaccharide degradation</keyword>
<feature type="transmembrane region" description="Helical" evidence="4">
    <location>
        <begin position="574"/>
        <end position="593"/>
    </location>
</feature>
<dbReference type="Gene3D" id="2.60.40.10">
    <property type="entry name" value="Immunoglobulins"/>
    <property type="match status" value="1"/>
</dbReference>
<reference evidence="6 7" key="1">
    <citation type="submission" date="2018-10" db="EMBL/GenBank/DDBJ databases">
        <title>Isolation, diversity and antifungal activity of actinobacteria from wheat.</title>
        <authorList>
            <person name="Han C."/>
        </authorList>
    </citation>
    <scope>NUCLEOTIDE SEQUENCE [LARGE SCALE GENOMIC DNA]</scope>
    <source>
        <strain evidence="6 7">NEAU-YY56</strain>
    </source>
</reference>
<evidence type="ECO:0000256" key="2">
    <source>
        <dbReference type="ARBA" id="ARBA00023326"/>
    </source>
</evidence>
<keyword evidence="1" id="KW-0326">Glycosidase</keyword>
<evidence type="ECO:0000256" key="1">
    <source>
        <dbReference type="ARBA" id="ARBA00023295"/>
    </source>
</evidence>
<feature type="region of interest" description="Disordered" evidence="3">
    <location>
        <begin position="320"/>
        <end position="374"/>
    </location>
</feature>
<keyword evidence="2" id="KW-0119">Carbohydrate metabolism</keyword>